<keyword evidence="1" id="KW-1185">Reference proteome</keyword>
<dbReference type="WBParaSite" id="nRc.2.0.1.t32313-RA">
    <property type="protein sequence ID" value="nRc.2.0.1.t32313-RA"/>
    <property type="gene ID" value="nRc.2.0.1.g32313"/>
</dbReference>
<evidence type="ECO:0000313" key="1">
    <source>
        <dbReference type="Proteomes" id="UP000887565"/>
    </source>
</evidence>
<reference evidence="2" key="1">
    <citation type="submission" date="2022-11" db="UniProtKB">
        <authorList>
            <consortium name="WormBaseParasite"/>
        </authorList>
    </citation>
    <scope>IDENTIFICATION</scope>
</reference>
<dbReference type="AlphaFoldDB" id="A0A915K3A5"/>
<proteinExistence type="predicted"/>
<dbReference type="Proteomes" id="UP000887565">
    <property type="component" value="Unplaced"/>
</dbReference>
<evidence type="ECO:0000313" key="2">
    <source>
        <dbReference type="WBParaSite" id="nRc.2.0.1.t32313-RA"/>
    </source>
</evidence>
<sequence>MDCWRHGILAATTHGTRMGLSCQHRANPETIGDKPVSGVRHVGFDVEKVKKAELCVIPYK</sequence>
<name>A0A915K3A5_ROMCU</name>
<organism evidence="1 2">
    <name type="scientific">Romanomermis culicivorax</name>
    <name type="common">Nematode worm</name>
    <dbReference type="NCBI Taxonomy" id="13658"/>
    <lineage>
        <taxon>Eukaryota</taxon>
        <taxon>Metazoa</taxon>
        <taxon>Ecdysozoa</taxon>
        <taxon>Nematoda</taxon>
        <taxon>Enoplea</taxon>
        <taxon>Dorylaimia</taxon>
        <taxon>Mermithida</taxon>
        <taxon>Mermithoidea</taxon>
        <taxon>Mermithidae</taxon>
        <taxon>Romanomermis</taxon>
    </lineage>
</organism>
<accession>A0A915K3A5</accession>
<protein>
    <submittedName>
        <fullName evidence="2">Uncharacterized protein</fullName>
    </submittedName>
</protein>